<dbReference type="OrthoDB" id="345924at2759"/>
<dbReference type="InterPro" id="IPR036855">
    <property type="entry name" value="Znf_CCCH_sf"/>
</dbReference>
<dbReference type="SMART" id="SM00356">
    <property type="entry name" value="ZnF_C3H1"/>
    <property type="match status" value="2"/>
</dbReference>
<evidence type="ECO:0000313" key="7">
    <source>
        <dbReference type="EMBL" id="KFG40280.1"/>
    </source>
</evidence>
<dbReference type="PROSITE" id="PS50103">
    <property type="entry name" value="ZF_C3H1"/>
    <property type="match status" value="2"/>
</dbReference>
<dbReference type="InterPro" id="IPR000571">
    <property type="entry name" value="Znf_CCCH"/>
</dbReference>
<organism evidence="7 8">
    <name type="scientific">Toxoplasma gondii GAB2-2007-GAL-DOM2</name>
    <dbReference type="NCBI Taxonomy" id="1130820"/>
    <lineage>
        <taxon>Eukaryota</taxon>
        <taxon>Sar</taxon>
        <taxon>Alveolata</taxon>
        <taxon>Apicomplexa</taxon>
        <taxon>Conoidasida</taxon>
        <taxon>Coccidia</taxon>
        <taxon>Eucoccidiorida</taxon>
        <taxon>Eimeriorina</taxon>
        <taxon>Sarcocystidae</taxon>
        <taxon>Toxoplasma</taxon>
    </lineage>
</organism>
<evidence type="ECO:0000313" key="8">
    <source>
        <dbReference type="Proteomes" id="UP000028837"/>
    </source>
</evidence>
<keyword evidence="1 4" id="KW-0479">Metal-binding</keyword>
<evidence type="ECO:0000256" key="2">
    <source>
        <dbReference type="ARBA" id="ARBA00022771"/>
    </source>
</evidence>
<dbReference type="Gene3D" id="3.30.1370.210">
    <property type="match status" value="1"/>
</dbReference>
<feature type="zinc finger region" description="C3H1-type" evidence="4">
    <location>
        <begin position="803"/>
        <end position="830"/>
    </location>
</feature>
<sequence length="1221" mass="130012">MSLLRGGGAVHMTASAWHLGGSTRPVTPGFLSELPESGHEQQAACVSSCVAPTATDANWFSVPDEVDHAEGLRMIGSQVQQKNTSLGRPRADKPCCGRECHAPDRSLCMPDASTGQPVLSCGSVSFEAPISSVSTLTSTATLPPSPVRAQRGICWGSAGSQIESTDVSTSGTSMQLLAGGGASFSGTLEPQESLFVSEPPPSSPPLLRWAPECSRQTFSGARNPSESRRLSFDQNEVYQVRQIQEHTSGTLWRPRPSQPARQQLFNNVSTGAAIGAHTSVLKLDAATSTKSVLQPSGSNWQASNLTYTDTESTTKRWERSLGGAEGVPSACEWDHMPLGGMPQSQINSASLPIAHEEQDAWMGAAGATHRPTMIFDVVSDSRDGNACDESGAFGGGAVFPSAPNVPPPAVCPRAPESGDLLPTAVAPVSKFSPGSGRSQAAARRQVTDSFEIMDACPNTTTAVTADAETFNIEDTAKMQACSSYEVEAGLESWSLCTVGTPAGRCESTTGTVPTTTGFSDGDDRHHHIVEPGILLAPSLDGVASSSVRRVASVTCIPPANGDAFNTEDSQFVDFRAGLTHEMPPEKRTQCHWSGVCSATACVQDGNCALSNTDRSVVESDAVTEAGEPVAYEETKRNVGETCGSSFLADGESAAEGYSGSTWSDPLTGERGRVSARHQRPMSSSSNEDAIETNLFPLLDHTIWNALEEHVAGTACSRPGRLSYNNCAAPSLFDVGAQGGKGQVVAGGTMMLQGSERRNSSLASEGLIRGNGPCIIQKTDGSFLRTKGIAPQDPKKRVLRRVMFSKTKICPWFEQGKCLRGDLCNYAHCRAELRVLPVVKKLCLSYLKVGRCRNPHCSFAHSTEEVEDSKKTKQEAQWQWRHFDVAAGLWESDCAQKAVASDERSSSRLVASSLLMTARLGREAADRTTLQTGQMIGASTSARMSKSLSASPASEGTAGISLQSLMDTRCVEASLCEIFGSRSDLEYINGPKCCRPLNGGRPEERSVAPRVLAEASGKLSSCFSTNENCENGRSHSSWPSGLCQAAGPGIQVQECGTEYNESFMLNDALVASEFQQLTLINGQKGTRLNGHTHGVDGHTTAWIHDGTQSLRQDNQDGRNTESMTDLPNPGSLQPFASHSENEARGSGRGLQRRSTTERLIGDTPLGLQSDVVLAVFRQQLKDMISKFYGDVGGPPPDVTAKPIADAPSEDKGESHRQQTKRQ</sequence>
<dbReference type="AlphaFoldDB" id="A0A086K7B2"/>
<dbReference type="Proteomes" id="UP000028837">
    <property type="component" value="Unassembled WGS sequence"/>
</dbReference>
<dbReference type="GO" id="GO:0008270">
    <property type="term" value="F:zinc ion binding"/>
    <property type="evidence" value="ECO:0007669"/>
    <property type="project" value="UniProtKB-KW"/>
</dbReference>
<evidence type="ECO:0000256" key="1">
    <source>
        <dbReference type="ARBA" id="ARBA00022723"/>
    </source>
</evidence>
<evidence type="ECO:0000256" key="5">
    <source>
        <dbReference type="SAM" id="MobiDB-lite"/>
    </source>
</evidence>
<evidence type="ECO:0000259" key="6">
    <source>
        <dbReference type="PROSITE" id="PS50103"/>
    </source>
</evidence>
<keyword evidence="3 4" id="KW-0862">Zinc</keyword>
<feature type="domain" description="C3H1-type" evidence="6">
    <location>
        <begin position="803"/>
        <end position="830"/>
    </location>
</feature>
<evidence type="ECO:0000256" key="3">
    <source>
        <dbReference type="ARBA" id="ARBA00022833"/>
    </source>
</evidence>
<accession>A0A086K7B2</accession>
<dbReference type="VEuPathDB" id="ToxoDB:TGDOM2_213660"/>
<evidence type="ECO:0000256" key="4">
    <source>
        <dbReference type="PROSITE-ProRule" id="PRU00723"/>
    </source>
</evidence>
<dbReference type="SUPFAM" id="SSF90229">
    <property type="entry name" value="CCCH zinc finger"/>
    <property type="match status" value="1"/>
</dbReference>
<feature type="zinc finger region" description="C3H1-type" evidence="4">
    <location>
        <begin position="836"/>
        <end position="863"/>
    </location>
</feature>
<protein>
    <submittedName>
        <fullName evidence="7">Zinc finger (CCCH type) motif-containing protein</fullName>
    </submittedName>
</protein>
<keyword evidence="2 4" id="KW-0863">Zinc-finger</keyword>
<name>A0A086K7B2_TOXGO</name>
<feature type="compositionally biased region" description="Polar residues" evidence="5">
    <location>
        <begin position="1119"/>
        <end position="1137"/>
    </location>
</feature>
<gene>
    <name evidence="7" type="ORF">TGDOM2_213660</name>
</gene>
<feature type="region of interest" description="Disordered" evidence="5">
    <location>
        <begin position="1109"/>
        <end position="1154"/>
    </location>
</feature>
<proteinExistence type="predicted"/>
<dbReference type="EMBL" id="AHZU02000782">
    <property type="protein sequence ID" value="KFG40280.1"/>
    <property type="molecule type" value="Genomic_DNA"/>
</dbReference>
<reference evidence="7 8" key="1">
    <citation type="submission" date="2014-02" db="EMBL/GenBank/DDBJ databases">
        <authorList>
            <person name="Sibley D."/>
            <person name="Venepally P."/>
            <person name="Karamycheva S."/>
            <person name="Hadjithomas M."/>
            <person name="Khan A."/>
            <person name="Brunk B."/>
            <person name="Roos D."/>
            <person name="Caler E."/>
            <person name="Lorenzi H."/>
        </authorList>
    </citation>
    <scope>NUCLEOTIDE SEQUENCE [LARGE SCALE GENOMIC DNA]</scope>
    <source>
        <strain evidence="7 8">GAB2-2007-GAL-DOM2</strain>
    </source>
</reference>
<feature type="region of interest" description="Disordered" evidence="5">
    <location>
        <begin position="1186"/>
        <end position="1221"/>
    </location>
</feature>
<feature type="domain" description="C3H1-type" evidence="6">
    <location>
        <begin position="836"/>
        <end position="863"/>
    </location>
</feature>
<comment type="caution">
    <text evidence="7">The sequence shown here is derived from an EMBL/GenBank/DDBJ whole genome shotgun (WGS) entry which is preliminary data.</text>
</comment>